<reference evidence="1" key="1">
    <citation type="submission" date="2016-10" db="EMBL/GenBank/DDBJ databases">
        <authorList>
            <person name="de Groot N.N."/>
        </authorList>
    </citation>
    <scope>NUCLEOTIDE SEQUENCE</scope>
</reference>
<gene>
    <name evidence="1" type="ORF">MNB_SV-13-1416</name>
</gene>
<accession>A0A1W1D0L7</accession>
<protein>
    <submittedName>
        <fullName evidence="1">Uncharacterized protein</fullName>
    </submittedName>
</protein>
<sequence>MPKQTQQFPWGIYIGDLIDDNDTIPLCLDSKNGGFSLLFDEESEAVANNFIENIALTLFEVMPLGSLEVDVFDFGKPRFMKLSALKTAHLYHTHYSKNKATNAFDNLEELQNERLHTLLNYETPTLNEYNSVNQSSETYRLLLVNLEDFPDEMASPKRIKNFFTSLHEAGFYVIAFANKEIVDTKSKSTQSTLKLFSSIKIINNSFEFSKELFPFSELLEVYEFEYVNII</sequence>
<organism evidence="1">
    <name type="scientific">hydrothermal vent metagenome</name>
    <dbReference type="NCBI Taxonomy" id="652676"/>
    <lineage>
        <taxon>unclassified sequences</taxon>
        <taxon>metagenomes</taxon>
        <taxon>ecological metagenomes</taxon>
    </lineage>
</organism>
<proteinExistence type="predicted"/>
<dbReference type="EMBL" id="FPHM01000251">
    <property type="protein sequence ID" value="SFV71452.1"/>
    <property type="molecule type" value="Genomic_DNA"/>
</dbReference>
<evidence type="ECO:0000313" key="1">
    <source>
        <dbReference type="EMBL" id="SFV71452.1"/>
    </source>
</evidence>
<name>A0A1W1D0L7_9ZZZZ</name>
<dbReference type="AlphaFoldDB" id="A0A1W1D0L7"/>